<dbReference type="PROSITE" id="PS51257">
    <property type="entry name" value="PROKAR_LIPOPROTEIN"/>
    <property type="match status" value="1"/>
</dbReference>
<dbReference type="OrthoDB" id="9129156at2"/>
<organism evidence="1 2">
    <name type="scientific">Polynucleobacter hirudinilacicola</name>
    <dbReference type="NCBI Taxonomy" id="1743166"/>
    <lineage>
        <taxon>Bacteria</taxon>
        <taxon>Pseudomonadati</taxon>
        <taxon>Pseudomonadota</taxon>
        <taxon>Betaproteobacteria</taxon>
        <taxon>Burkholderiales</taxon>
        <taxon>Burkholderiaceae</taxon>
        <taxon>Polynucleobacter</taxon>
    </lineage>
</organism>
<evidence type="ECO:0000313" key="2">
    <source>
        <dbReference type="Proteomes" id="UP000196880"/>
    </source>
</evidence>
<dbReference type="AlphaFoldDB" id="A0A210RVE1"/>
<dbReference type="RefSeq" id="WP_087910397.1">
    <property type="nucleotide sequence ID" value="NZ_NAIA01000005.1"/>
</dbReference>
<name>A0A210RVE1_9BURK</name>
<evidence type="ECO:0000313" key="1">
    <source>
        <dbReference type="EMBL" id="OWF64963.1"/>
    </source>
</evidence>
<dbReference type="Proteomes" id="UP000196880">
    <property type="component" value="Unassembled WGS sequence"/>
</dbReference>
<accession>A0A210RVE1</accession>
<comment type="caution">
    <text evidence="1">The sequence shown here is derived from an EMBL/GenBank/DDBJ whole genome shotgun (WGS) entry which is preliminary data.</text>
</comment>
<reference evidence="1 2" key="1">
    <citation type="submission" date="2017-03" db="EMBL/GenBank/DDBJ databases">
        <title>New species Polynucleobacter sp. MWH-EgelM1-30-B4.</title>
        <authorList>
            <person name="Hahn M.W."/>
        </authorList>
    </citation>
    <scope>NUCLEOTIDE SEQUENCE [LARGE SCALE GENOMIC DNA]</scope>
    <source>
        <strain evidence="1 2">MWH-EgelM1-30-B4</strain>
    </source>
</reference>
<proteinExistence type="predicted"/>
<keyword evidence="2" id="KW-1185">Reference proteome</keyword>
<gene>
    <name evidence="1" type="ORF">B6A14_10145</name>
</gene>
<protein>
    <submittedName>
        <fullName evidence="1">Uncharacterized protein</fullName>
    </submittedName>
</protein>
<sequence length="179" mass="19958">MYRIIVLLIISLGLIACKSNDRVVSAWEINDVYRSTIISSNPSNGAKIYQGPPINTMDDANTFEMFSLRGEKSTQGAKSYELLVHLTYFAPWRYYESANLLNKPASTFKVVSREAGICDAQGCVFKELMSIQVTDTFLREQMDKGFQVTISSKTGVSSNLFVPAQYLKGYLQAVDGPKN</sequence>
<dbReference type="EMBL" id="NAIA01000005">
    <property type="protein sequence ID" value="OWF64963.1"/>
    <property type="molecule type" value="Genomic_DNA"/>
</dbReference>